<gene>
    <name evidence="1" type="ORF">SAMN05444363_1927</name>
</gene>
<name>A0A1M6ESC1_9FLAO</name>
<dbReference type="Proteomes" id="UP000184488">
    <property type="component" value="Unassembled WGS sequence"/>
</dbReference>
<dbReference type="STRING" id="415425.SAMN05444363_1927"/>
<organism evidence="1 2">
    <name type="scientific">Flavobacterium terrae</name>
    <dbReference type="NCBI Taxonomy" id="415425"/>
    <lineage>
        <taxon>Bacteria</taxon>
        <taxon>Pseudomonadati</taxon>
        <taxon>Bacteroidota</taxon>
        <taxon>Flavobacteriia</taxon>
        <taxon>Flavobacteriales</taxon>
        <taxon>Flavobacteriaceae</taxon>
        <taxon>Flavobacterium</taxon>
    </lineage>
</organism>
<evidence type="ECO:0000313" key="2">
    <source>
        <dbReference type="Proteomes" id="UP000184488"/>
    </source>
</evidence>
<keyword evidence="2" id="KW-1185">Reference proteome</keyword>
<dbReference type="RefSeq" id="WP_073310822.1">
    <property type="nucleotide sequence ID" value="NZ_FQZI01000003.1"/>
</dbReference>
<reference evidence="2" key="1">
    <citation type="submission" date="2016-11" db="EMBL/GenBank/DDBJ databases">
        <authorList>
            <person name="Varghese N."/>
            <person name="Submissions S."/>
        </authorList>
    </citation>
    <scope>NUCLEOTIDE SEQUENCE [LARGE SCALE GENOMIC DNA]</scope>
    <source>
        <strain evidence="2">DSM 18829</strain>
    </source>
</reference>
<proteinExistence type="predicted"/>
<dbReference type="AlphaFoldDB" id="A0A1M6ESC1"/>
<accession>A0A1M6ESC1</accession>
<dbReference type="EMBL" id="FQZI01000003">
    <property type="protein sequence ID" value="SHI88306.1"/>
    <property type="molecule type" value="Genomic_DNA"/>
</dbReference>
<protein>
    <submittedName>
        <fullName evidence="1">Uncharacterized protein</fullName>
    </submittedName>
</protein>
<evidence type="ECO:0000313" key="1">
    <source>
        <dbReference type="EMBL" id="SHI88306.1"/>
    </source>
</evidence>
<sequence length="615" mass="70853">MEIQERIKDRILKRAARVWGYSDSELETSFDPIVAMLLEACASELEKLSVELNNSDARIIERLLEIMSPASNTGALPSRTIIHATPSENNYKLMLEHQFHCKKSIPNIYDPIKPIIKEVYFGPTGNFMLSSAEVELMAFDKSLYTFNKGVHKEFLLKSNNSSLPQSNLWLGIKCLEPNEILKQLMFFVDVKNTHQREVFYHYLKQARIFLGDEELKFKEGYNAITKELDVDAIVTKNYNRINQIYSEVNTFYFDKFFHLTEDIALSDSIFKAPKEILEVFDNDKISALKDVLWLRIEFPEVINSAIFENINFALNCFPVINKRLINLAQRIDPYINYIPLINTDHFLDLEDITDSRGFDYHLKDFSNKALEAGHASLRSNGVNRFDERNASEMMQYLLELLKDESASFSVLGGDFVRSIIGEMNQLIATLEQQTKESSFLKSNFPYVVIKSKLLDDRTENDTFFVNFWSTCGEDANDIKPGTKLELPFGSDFIGNSMYLVEPSVGGKTRLTSREKILSYREALLSHGRIVTFADIKTFCLKHFGHTISKIEVDKGTKIDPSLNTGFVRTIDIKVYKNTDEDIQFSDNEWNYLCDNLMHKLDQVSSNIYPYRLIVN</sequence>
<dbReference type="OrthoDB" id="1090083at2"/>